<keyword evidence="3" id="KW-1185">Reference proteome</keyword>
<gene>
    <name evidence="2" type="ORF">AAEO56_04275</name>
</gene>
<comment type="caution">
    <text evidence="2">The sequence shown here is derived from an EMBL/GenBank/DDBJ whole genome shotgun (WGS) entry which is preliminary data.</text>
</comment>
<dbReference type="RefSeq" id="WP_341695787.1">
    <property type="nucleotide sequence ID" value="NZ_JBBYHR010000002.1"/>
</dbReference>
<dbReference type="EMBL" id="JBBYHR010000002">
    <property type="protein sequence ID" value="MEL1243468.1"/>
    <property type="molecule type" value="Genomic_DNA"/>
</dbReference>
<name>A0ABU9HTJ1_9FLAO</name>
<evidence type="ECO:0008006" key="4">
    <source>
        <dbReference type="Google" id="ProtNLM"/>
    </source>
</evidence>
<protein>
    <recommendedName>
        <fullName evidence="4">BlaR1 peptidase M56</fullName>
    </recommendedName>
</protein>
<reference evidence="2 3" key="1">
    <citation type="submission" date="2024-04" db="EMBL/GenBank/DDBJ databases">
        <title>Flavobacterium sp. DGU11 16S ribosomal RNA gene Genome sequencing and assembly.</title>
        <authorList>
            <person name="Park S."/>
        </authorList>
    </citation>
    <scope>NUCLEOTIDE SEQUENCE [LARGE SCALE GENOMIC DNA]</scope>
    <source>
        <strain evidence="2 3">DGU11</strain>
    </source>
</reference>
<proteinExistence type="predicted"/>
<evidence type="ECO:0000313" key="3">
    <source>
        <dbReference type="Proteomes" id="UP001464555"/>
    </source>
</evidence>
<feature type="transmembrane region" description="Helical" evidence="1">
    <location>
        <begin position="45"/>
        <end position="64"/>
    </location>
</feature>
<organism evidence="2 3">
    <name type="scientific">Flavobacterium arundinis</name>
    <dbReference type="NCBI Taxonomy" id="3139143"/>
    <lineage>
        <taxon>Bacteria</taxon>
        <taxon>Pseudomonadati</taxon>
        <taxon>Bacteroidota</taxon>
        <taxon>Flavobacteriia</taxon>
        <taxon>Flavobacteriales</taxon>
        <taxon>Flavobacteriaceae</taxon>
        <taxon>Flavobacterium</taxon>
    </lineage>
</organism>
<sequence>MIIASKYLVPKGYAAMALFPFIFVHDQKMKENKALINHERIHLRQQAEMLILPFYIWYVTEYLVNRLVFKDRKKAYRNISFEREAYANETDLTYLANRPFWNFRKFLGVEN</sequence>
<keyword evidence="1" id="KW-0812">Transmembrane</keyword>
<keyword evidence="1" id="KW-1133">Transmembrane helix</keyword>
<accession>A0ABU9HTJ1</accession>
<dbReference type="Proteomes" id="UP001464555">
    <property type="component" value="Unassembled WGS sequence"/>
</dbReference>
<evidence type="ECO:0000256" key="1">
    <source>
        <dbReference type="SAM" id="Phobius"/>
    </source>
</evidence>
<feature type="transmembrane region" description="Helical" evidence="1">
    <location>
        <begin position="7"/>
        <end position="25"/>
    </location>
</feature>
<keyword evidence="1" id="KW-0472">Membrane</keyword>
<evidence type="ECO:0000313" key="2">
    <source>
        <dbReference type="EMBL" id="MEL1243468.1"/>
    </source>
</evidence>